<gene>
    <name evidence="11" type="ORF">TL16_g02429</name>
</gene>
<dbReference type="Pfam" id="PF09454">
    <property type="entry name" value="Vps23_core"/>
    <property type="match status" value="1"/>
</dbReference>
<dbReference type="InterPro" id="IPR037202">
    <property type="entry name" value="ESCRT_assembly_dom"/>
</dbReference>
<dbReference type="GO" id="GO:0043130">
    <property type="term" value="F:ubiquitin binding"/>
    <property type="evidence" value="ECO:0007669"/>
    <property type="project" value="TreeGrafter"/>
</dbReference>
<feature type="coiled-coil region" evidence="8">
    <location>
        <begin position="195"/>
        <end position="229"/>
    </location>
</feature>
<evidence type="ECO:0000256" key="7">
    <source>
        <dbReference type="PROSITE-ProRule" id="PRU00644"/>
    </source>
</evidence>
<evidence type="ECO:0000256" key="1">
    <source>
        <dbReference type="ARBA" id="ARBA00004177"/>
    </source>
</evidence>
<evidence type="ECO:0000256" key="5">
    <source>
        <dbReference type="ARBA" id="ARBA00022927"/>
    </source>
</evidence>
<feature type="domain" description="SB" evidence="9">
    <location>
        <begin position="246"/>
        <end position="314"/>
    </location>
</feature>
<sequence>MVSQLPYNVQIKPKITKDVNTLLQIYRSLQPSAQELFSVQSGTSTLLLTLGGTVAMFFKGSQYNIPVDVYLPLTYPQTPPLVYVRPTASMALKDGHRHVDREGLVYMPYLHKWGSRSNLTEMCQGLSQIFGEDPPVTLQKENSYKASGTTNLEKLTVKIQGELQDFYNNARKEMQSDLALQTKLSSSQDEISKQHMNLRRIKENLESAISETKEKNTQLTQTIQKKSAELSDKSSLDPDTLINGIDPNSEKMLSLCATVAAIDDTLYYLDRALISGSINLEEMLKETRKLARKQFLAKAHIKKIVEGVGGTQDYIVR</sequence>
<dbReference type="EMBL" id="BLQM01000059">
    <property type="protein sequence ID" value="GMH57623.1"/>
    <property type="molecule type" value="Genomic_DNA"/>
</dbReference>
<keyword evidence="3 7" id="KW-0813">Transport</keyword>
<evidence type="ECO:0000259" key="10">
    <source>
        <dbReference type="PROSITE" id="PS51322"/>
    </source>
</evidence>
<dbReference type="PROSITE" id="PS51312">
    <property type="entry name" value="SB"/>
    <property type="match status" value="1"/>
</dbReference>
<dbReference type="SUPFAM" id="SSF140111">
    <property type="entry name" value="Endosomal sorting complex assembly domain"/>
    <property type="match status" value="1"/>
</dbReference>
<dbReference type="PROSITE" id="PS51322">
    <property type="entry name" value="UEV"/>
    <property type="match status" value="1"/>
</dbReference>
<evidence type="ECO:0000256" key="4">
    <source>
        <dbReference type="ARBA" id="ARBA00022753"/>
    </source>
</evidence>
<evidence type="ECO:0000256" key="2">
    <source>
        <dbReference type="ARBA" id="ARBA00009594"/>
    </source>
</evidence>
<protein>
    <submittedName>
        <fullName evidence="11">Uncharacterized protein</fullName>
    </submittedName>
</protein>
<comment type="caution">
    <text evidence="11">The sequence shown here is derived from an EMBL/GenBank/DDBJ whole genome shotgun (WGS) entry which is preliminary data.</text>
</comment>
<name>A0A9W6ZV03_9STRA</name>
<dbReference type="SUPFAM" id="SSF54495">
    <property type="entry name" value="UBC-like"/>
    <property type="match status" value="1"/>
</dbReference>
<comment type="subcellular location">
    <subcellularLocation>
        <location evidence="1">Endosome</location>
    </subcellularLocation>
</comment>
<dbReference type="AlphaFoldDB" id="A0A9W6ZV03"/>
<dbReference type="PANTHER" id="PTHR23306:SF3">
    <property type="entry name" value="TUMOR SUPPRESSOR PROTEIN 101"/>
    <property type="match status" value="1"/>
</dbReference>
<keyword evidence="4" id="KW-0967">Endosome</keyword>
<evidence type="ECO:0000256" key="6">
    <source>
        <dbReference type="ARBA" id="ARBA00023054"/>
    </source>
</evidence>
<comment type="similarity">
    <text evidence="2">Belongs to the ubiquitin-conjugating enzyme family. UEV subfamily.</text>
</comment>
<reference evidence="12" key="1">
    <citation type="journal article" date="2023" name="Commun. Biol.">
        <title>Genome analysis of Parmales, the sister group of diatoms, reveals the evolutionary specialization of diatoms from phago-mixotrophs to photoautotrophs.</title>
        <authorList>
            <person name="Ban H."/>
            <person name="Sato S."/>
            <person name="Yoshikawa S."/>
            <person name="Yamada K."/>
            <person name="Nakamura Y."/>
            <person name="Ichinomiya M."/>
            <person name="Sato N."/>
            <person name="Blanc-Mathieu R."/>
            <person name="Endo H."/>
            <person name="Kuwata A."/>
            <person name="Ogata H."/>
        </authorList>
    </citation>
    <scope>NUCLEOTIDE SEQUENCE [LARGE SCALE GENOMIC DNA]</scope>
</reference>
<dbReference type="InterPro" id="IPR016135">
    <property type="entry name" value="UBQ-conjugating_enzyme/RWD"/>
</dbReference>
<dbReference type="GO" id="GO:0008333">
    <property type="term" value="P:endosome to lysosome transport"/>
    <property type="evidence" value="ECO:0007669"/>
    <property type="project" value="TreeGrafter"/>
</dbReference>
<dbReference type="InterPro" id="IPR017916">
    <property type="entry name" value="SB_dom"/>
</dbReference>
<evidence type="ECO:0000313" key="12">
    <source>
        <dbReference type="Proteomes" id="UP001162640"/>
    </source>
</evidence>
<evidence type="ECO:0000256" key="8">
    <source>
        <dbReference type="SAM" id="Coils"/>
    </source>
</evidence>
<feature type="domain" description="UEV" evidence="10">
    <location>
        <begin position="1"/>
        <end position="140"/>
    </location>
</feature>
<dbReference type="Proteomes" id="UP001162640">
    <property type="component" value="Unassembled WGS sequence"/>
</dbReference>
<accession>A0A9W6ZV03</accession>
<dbReference type="Gene3D" id="6.10.140.820">
    <property type="match status" value="1"/>
</dbReference>
<dbReference type="InterPro" id="IPR008883">
    <property type="entry name" value="UEV_N"/>
</dbReference>
<organism evidence="11 12">
    <name type="scientific">Triparma laevis f. inornata</name>
    <dbReference type="NCBI Taxonomy" id="1714386"/>
    <lineage>
        <taxon>Eukaryota</taxon>
        <taxon>Sar</taxon>
        <taxon>Stramenopiles</taxon>
        <taxon>Ochrophyta</taxon>
        <taxon>Bolidophyceae</taxon>
        <taxon>Parmales</taxon>
        <taxon>Triparmaceae</taxon>
        <taxon>Triparma</taxon>
    </lineage>
</organism>
<keyword evidence="6 8" id="KW-0175">Coiled coil</keyword>
<dbReference type="Pfam" id="PF05743">
    <property type="entry name" value="UEV"/>
    <property type="match status" value="1"/>
</dbReference>
<evidence type="ECO:0000259" key="9">
    <source>
        <dbReference type="PROSITE" id="PS51312"/>
    </source>
</evidence>
<dbReference type="InterPro" id="IPR052070">
    <property type="entry name" value="ESCRT-I_UEV_domain"/>
</dbReference>
<proteinExistence type="inferred from homology"/>
<dbReference type="CDD" id="cd11685">
    <property type="entry name" value="UEV_TSG101-like"/>
    <property type="match status" value="1"/>
</dbReference>
<evidence type="ECO:0000313" key="11">
    <source>
        <dbReference type="EMBL" id="GMH57623.1"/>
    </source>
</evidence>
<keyword evidence="5 7" id="KW-0653">Protein transport</keyword>
<evidence type="ECO:0000256" key="3">
    <source>
        <dbReference type="ARBA" id="ARBA00022448"/>
    </source>
</evidence>
<dbReference type="PANTHER" id="PTHR23306">
    <property type="entry name" value="TUMOR SUSCEPTIBILITY GENE 101 PROTEIN-RELATED"/>
    <property type="match status" value="1"/>
</dbReference>
<dbReference type="GO" id="GO:0000813">
    <property type="term" value="C:ESCRT I complex"/>
    <property type="evidence" value="ECO:0007669"/>
    <property type="project" value="TreeGrafter"/>
</dbReference>
<dbReference type="Gene3D" id="3.10.110.10">
    <property type="entry name" value="Ubiquitin Conjugating Enzyme"/>
    <property type="match status" value="1"/>
</dbReference>
<dbReference type="GO" id="GO:0015031">
    <property type="term" value="P:protein transport"/>
    <property type="evidence" value="ECO:0007669"/>
    <property type="project" value="UniProtKB-UniRule"/>
</dbReference>